<keyword evidence="4" id="KW-1185">Reference proteome</keyword>
<dbReference type="GO" id="GO:1901800">
    <property type="term" value="P:positive regulation of proteasomal protein catabolic process"/>
    <property type="evidence" value="ECO:0007669"/>
    <property type="project" value="TreeGrafter"/>
</dbReference>
<dbReference type="GO" id="GO:2000353">
    <property type="term" value="P:positive regulation of endothelial cell apoptotic process"/>
    <property type="evidence" value="ECO:0007669"/>
    <property type="project" value="TreeGrafter"/>
</dbReference>
<proteinExistence type="predicted"/>
<keyword evidence="1" id="KW-0812">Transmembrane</keyword>
<reference evidence="3 4" key="1">
    <citation type="journal article" date="2024" name="Proc. Natl. Acad. Sci. U.S.A.">
        <title>The genetic regulatory architecture and epigenomic basis for age-related changes in rattlesnake venom.</title>
        <authorList>
            <person name="Hogan M.P."/>
            <person name="Holding M.L."/>
            <person name="Nystrom G.S."/>
            <person name="Colston T.J."/>
            <person name="Bartlett D.A."/>
            <person name="Mason A.J."/>
            <person name="Ellsworth S.A."/>
            <person name="Rautsaw R.M."/>
            <person name="Lawrence K.C."/>
            <person name="Strickland J.L."/>
            <person name="He B."/>
            <person name="Fraser P."/>
            <person name="Margres M.J."/>
            <person name="Gilbert D.M."/>
            <person name="Gibbs H.L."/>
            <person name="Parkinson C.L."/>
            <person name="Rokyta D.R."/>
        </authorList>
    </citation>
    <scope>NUCLEOTIDE SEQUENCE [LARGE SCALE GENOMIC DNA]</scope>
    <source>
        <strain evidence="3">DRR0105</strain>
    </source>
</reference>
<dbReference type="AlphaFoldDB" id="A0AAW1BP05"/>
<feature type="transmembrane region" description="Helical" evidence="1">
    <location>
        <begin position="64"/>
        <end position="93"/>
    </location>
</feature>
<dbReference type="Proteomes" id="UP001474421">
    <property type="component" value="Unassembled WGS sequence"/>
</dbReference>
<dbReference type="PANTHER" id="PTHR28602:SF1">
    <property type="entry name" value="ENDOTHELIAL CELL-SPECIFIC CHEMOTAXIS REGULATOR"/>
    <property type="match status" value="1"/>
</dbReference>
<evidence type="ECO:0000313" key="3">
    <source>
        <dbReference type="EMBL" id="KAK9403703.1"/>
    </source>
</evidence>
<dbReference type="InterPro" id="IPR026247">
    <property type="entry name" value="ECSCR"/>
</dbReference>
<comment type="caution">
    <text evidence="3">The sequence shown here is derived from an EMBL/GenBank/DDBJ whole genome shotgun (WGS) entry which is preliminary data.</text>
</comment>
<protein>
    <submittedName>
        <fullName evidence="3">Endothelial cell-specific chemotaxis regulator-like</fullName>
    </submittedName>
</protein>
<accession>A0AAW1BP05</accession>
<dbReference type="PRINTS" id="PR02069">
    <property type="entry name" value="ECCREGULATOR"/>
</dbReference>
<gene>
    <name evidence="3" type="ORF">NXF25_008530</name>
</gene>
<dbReference type="GO" id="GO:0016525">
    <property type="term" value="P:negative regulation of angiogenesis"/>
    <property type="evidence" value="ECO:0007669"/>
    <property type="project" value="TreeGrafter"/>
</dbReference>
<dbReference type="GO" id="GO:0005886">
    <property type="term" value="C:plasma membrane"/>
    <property type="evidence" value="ECO:0007669"/>
    <property type="project" value="TreeGrafter"/>
</dbReference>
<feature type="chain" id="PRO_5043777252" evidence="2">
    <location>
        <begin position="19"/>
        <end position="147"/>
    </location>
</feature>
<evidence type="ECO:0000256" key="1">
    <source>
        <dbReference type="SAM" id="Phobius"/>
    </source>
</evidence>
<sequence>MLIFFWICHCVLLQGPESKENSSVFLPSLAVSTGIAKRMILTKDFQNEKPDFPTTSYPTEERSAALTVVALSIIIFIVILVVIVIILVSVVSIKFNCHHCKKVTDKQKLQHSIISYSCSDADTTVDNKNALLVSMKDLNAVSSKNLV</sequence>
<evidence type="ECO:0000313" key="4">
    <source>
        <dbReference type="Proteomes" id="UP001474421"/>
    </source>
</evidence>
<keyword evidence="1" id="KW-0472">Membrane</keyword>
<keyword evidence="1" id="KW-1133">Transmembrane helix</keyword>
<dbReference type="GO" id="GO:0005829">
    <property type="term" value="C:cytosol"/>
    <property type="evidence" value="ECO:0007669"/>
    <property type="project" value="TreeGrafter"/>
</dbReference>
<dbReference type="EMBL" id="JAOTOJ010000003">
    <property type="protein sequence ID" value="KAK9403703.1"/>
    <property type="molecule type" value="Genomic_DNA"/>
</dbReference>
<dbReference type="PANTHER" id="PTHR28602">
    <property type="entry name" value="ENDOTHELIAL CELL-SPECIFIC CHEMOTAXIS REGULATOR"/>
    <property type="match status" value="1"/>
</dbReference>
<dbReference type="Pfam" id="PF15820">
    <property type="entry name" value="ECSCR"/>
    <property type="match status" value="1"/>
</dbReference>
<feature type="signal peptide" evidence="2">
    <location>
        <begin position="1"/>
        <end position="18"/>
    </location>
</feature>
<organism evidence="3 4">
    <name type="scientific">Crotalus adamanteus</name>
    <name type="common">Eastern diamondback rattlesnake</name>
    <dbReference type="NCBI Taxonomy" id="8729"/>
    <lineage>
        <taxon>Eukaryota</taxon>
        <taxon>Metazoa</taxon>
        <taxon>Chordata</taxon>
        <taxon>Craniata</taxon>
        <taxon>Vertebrata</taxon>
        <taxon>Euteleostomi</taxon>
        <taxon>Lepidosauria</taxon>
        <taxon>Squamata</taxon>
        <taxon>Bifurcata</taxon>
        <taxon>Unidentata</taxon>
        <taxon>Episquamata</taxon>
        <taxon>Toxicofera</taxon>
        <taxon>Serpentes</taxon>
        <taxon>Colubroidea</taxon>
        <taxon>Viperidae</taxon>
        <taxon>Crotalinae</taxon>
        <taxon>Crotalus</taxon>
    </lineage>
</organism>
<name>A0AAW1BP05_CROAD</name>
<evidence type="ECO:0000256" key="2">
    <source>
        <dbReference type="SAM" id="SignalP"/>
    </source>
</evidence>
<keyword evidence="2" id="KW-0732">Signal</keyword>